<name>A0ABV0JJ61_9CYAN</name>
<evidence type="ECO:0000313" key="1">
    <source>
        <dbReference type="EMBL" id="MEP0863330.1"/>
    </source>
</evidence>
<reference evidence="1 2" key="1">
    <citation type="submission" date="2022-04" db="EMBL/GenBank/DDBJ databases">
        <title>Positive selection, recombination, and allopatry shape intraspecific diversity of widespread and dominant cyanobacteria.</title>
        <authorList>
            <person name="Wei J."/>
            <person name="Shu W."/>
            <person name="Hu C."/>
        </authorList>
    </citation>
    <scope>NUCLEOTIDE SEQUENCE [LARGE SCALE GENOMIC DNA]</scope>
    <source>
        <strain evidence="1 2">GB2-A5</strain>
    </source>
</reference>
<gene>
    <name evidence="1" type="ORF">NDI37_02470</name>
</gene>
<sequence>MIFEFTAAKIAEIAFGGMIEGGAGKLTEIAIEKLNLLRQKIWNKLRGNPDAERAIKAVEQGSKPELAEITEYLQACMDKEPAFAQEIQMMAKEIQISSTQDNSKTQINRDNAKGYQVETVNSERVQFGDVINNP</sequence>
<proteinExistence type="predicted"/>
<evidence type="ECO:0008006" key="3">
    <source>
        <dbReference type="Google" id="ProtNLM"/>
    </source>
</evidence>
<evidence type="ECO:0000313" key="2">
    <source>
        <dbReference type="Proteomes" id="UP001442494"/>
    </source>
</evidence>
<comment type="caution">
    <text evidence="1">The sequence shown here is derived from an EMBL/GenBank/DDBJ whole genome shotgun (WGS) entry which is preliminary data.</text>
</comment>
<accession>A0ABV0JJ61</accession>
<keyword evidence="2" id="KW-1185">Reference proteome</keyword>
<dbReference type="EMBL" id="JAMPKK010000003">
    <property type="protein sequence ID" value="MEP0863330.1"/>
    <property type="molecule type" value="Genomic_DNA"/>
</dbReference>
<dbReference type="RefSeq" id="WP_199294956.1">
    <property type="nucleotide sequence ID" value="NZ_JAMPKK010000003.1"/>
</dbReference>
<dbReference type="Proteomes" id="UP001442494">
    <property type="component" value="Unassembled WGS sequence"/>
</dbReference>
<protein>
    <recommendedName>
        <fullName evidence="3">NACHT-NTPase and P-loop NTPases N-terminal domain-containing protein</fullName>
    </recommendedName>
</protein>
<organism evidence="1 2">
    <name type="scientific">Funiculus sociatus GB2-A5</name>
    <dbReference type="NCBI Taxonomy" id="2933946"/>
    <lineage>
        <taxon>Bacteria</taxon>
        <taxon>Bacillati</taxon>
        <taxon>Cyanobacteriota</taxon>
        <taxon>Cyanophyceae</taxon>
        <taxon>Coleofasciculales</taxon>
        <taxon>Coleofasciculaceae</taxon>
        <taxon>Funiculus</taxon>
    </lineage>
</organism>